<dbReference type="RefSeq" id="WP_030004822.1">
    <property type="nucleotide sequence ID" value="NC_022549.1"/>
</dbReference>
<evidence type="ECO:0000256" key="1">
    <source>
        <dbReference type="SAM" id="Phobius"/>
    </source>
</evidence>
<proteinExistence type="predicted"/>
<reference evidence="2 3" key="1">
    <citation type="journal article" date="2013" name="J. Mol. Microbiol. Biotechnol.">
        <title>Analysis of the Complete Genomes of Acholeplasma brassicae , A. palmae and A. laidlawii and Their Comparison to the Obligate Parasites from ' Candidatus Phytoplasma'.</title>
        <authorList>
            <person name="Kube M."/>
            <person name="Siewert C."/>
            <person name="Migdoll A.M."/>
            <person name="Duduk B."/>
            <person name="Holz S."/>
            <person name="Rabus R."/>
            <person name="Seemuller E."/>
            <person name="Mitrovic J."/>
            <person name="Muller I."/>
            <person name="Buttner C."/>
            <person name="Reinhardt R."/>
        </authorList>
    </citation>
    <scope>NUCLEOTIDE SEQUENCE [LARGE SCALE GENOMIC DNA]</scope>
    <source>
        <strain evidence="3">0502</strain>
    </source>
</reference>
<organism evidence="2 3">
    <name type="scientific">Acholeplasma brassicae</name>
    <dbReference type="NCBI Taxonomy" id="61635"/>
    <lineage>
        <taxon>Bacteria</taxon>
        <taxon>Bacillati</taxon>
        <taxon>Mycoplasmatota</taxon>
        <taxon>Mollicutes</taxon>
        <taxon>Acholeplasmatales</taxon>
        <taxon>Acholeplasmataceae</taxon>
        <taxon>Acholeplasma</taxon>
    </lineage>
</organism>
<evidence type="ECO:0000313" key="2">
    <source>
        <dbReference type="EMBL" id="CCV65960.1"/>
    </source>
</evidence>
<keyword evidence="1" id="KW-1133">Transmembrane helix</keyword>
<dbReference type="STRING" id="61635.BN85309390"/>
<accession>U4KNT3</accession>
<dbReference type="KEGG" id="abra:BN85309390"/>
<keyword evidence="1" id="KW-0812">Transmembrane</keyword>
<sequence>MKYISKKIIVTVIIFSLSALLLTISSFAWYRSQRVLPIILENGEFDVVLKVDFDGLEVGLNSPYYDNQKKIIIIDGGDSSAPNYIGKLNISVEVTSSIASRFRLRLQDEWQLFRHYYQSNTTVSSVIYHERTPEGPIDNPFIVDSGFSYLSDNNGYIYYDNILIPNVAYEFKIIDRGTRYNVRETDNYYEECIVHLDFYFDIVQANRFSERWQISETFFN</sequence>
<dbReference type="OrthoDB" id="411200at2"/>
<protein>
    <submittedName>
        <fullName evidence="2">Uncharacterized protein</fullName>
    </submittedName>
</protein>
<dbReference type="EMBL" id="FO681348">
    <property type="protein sequence ID" value="CCV65960.1"/>
    <property type="molecule type" value="Genomic_DNA"/>
</dbReference>
<feature type="transmembrane region" description="Helical" evidence="1">
    <location>
        <begin position="7"/>
        <end position="30"/>
    </location>
</feature>
<keyword evidence="3" id="KW-1185">Reference proteome</keyword>
<dbReference type="Proteomes" id="UP000032737">
    <property type="component" value="Chromosome"/>
</dbReference>
<gene>
    <name evidence="2" type="ORF">BN85309390</name>
</gene>
<dbReference type="HOGENOM" id="CLU_1253662_0_0_14"/>
<keyword evidence="1" id="KW-0472">Membrane</keyword>
<evidence type="ECO:0000313" key="3">
    <source>
        <dbReference type="Proteomes" id="UP000032737"/>
    </source>
</evidence>
<dbReference type="AlphaFoldDB" id="U4KNT3"/>
<name>U4KNT3_9MOLU</name>